<protein>
    <submittedName>
        <fullName evidence="5">LuxR family transcriptional regulator</fullName>
    </submittedName>
</protein>
<feature type="domain" description="HTH luxR-type" evidence="4">
    <location>
        <begin position="198"/>
        <end position="263"/>
    </location>
</feature>
<keyword evidence="2" id="KW-0238">DNA-binding</keyword>
<dbReference type="PROSITE" id="PS50043">
    <property type="entry name" value="HTH_LUXR_2"/>
    <property type="match status" value="1"/>
</dbReference>
<evidence type="ECO:0000256" key="1">
    <source>
        <dbReference type="ARBA" id="ARBA00023015"/>
    </source>
</evidence>
<evidence type="ECO:0000313" key="5">
    <source>
        <dbReference type="EMBL" id="KPY46171.1"/>
    </source>
</evidence>
<dbReference type="SMART" id="SM00421">
    <property type="entry name" value="HTH_LUXR"/>
    <property type="match status" value="1"/>
</dbReference>
<dbReference type="Gene3D" id="1.10.10.10">
    <property type="entry name" value="Winged helix-like DNA-binding domain superfamily/Winged helix DNA-binding domain"/>
    <property type="match status" value="1"/>
</dbReference>
<dbReference type="EMBL" id="LJRF01000126">
    <property type="protein sequence ID" value="KPY46171.1"/>
    <property type="molecule type" value="Genomic_DNA"/>
</dbReference>
<evidence type="ECO:0000256" key="3">
    <source>
        <dbReference type="ARBA" id="ARBA00023163"/>
    </source>
</evidence>
<dbReference type="InterPro" id="IPR000792">
    <property type="entry name" value="Tscrpt_reg_LuxR_C"/>
</dbReference>
<dbReference type="AlphaFoldDB" id="A0A0P9YMZ3"/>
<dbReference type="GO" id="GO:0003677">
    <property type="term" value="F:DNA binding"/>
    <property type="evidence" value="ECO:0007669"/>
    <property type="project" value="UniProtKB-KW"/>
</dbReference>
<dbReference type="Proteomes" id="UP000050554">
    <property type="component" value="Unassembled WGS sequence"/>
</dbReference>
<evidence type="ECO:0000256" key="2">
    <source>
        <dbReference type="ARBA" id="ARBA00023125"/>
    </source>
</evidence>
<dbReference type="PANTHER" id="PTHR44688:SF16">
    <property type="entry name" value="DNA-BINDING TRANSCRIPTIONAL ACTIVATOR DEVR_DOSR"/>
    <property type="match status" value="1"/>
</dbReference>
<keyword evidence="3" id="KW-0804">Transcription</keyword>
<dbReference type="PATRIC" id="fig|55398.3.peg.4707"/>
<dbReference type="Pfam" id="PF03472">
    <property type="entry name" value="Autoind_bind"/>
    <property type="match status" value="1"/>
</dbReference>
<organism evidence="5 6">
    <name type="scientific">Pseudomonas syringae pv. ribicola</name>
    <dbReference type="NCBI Taxonomy" id="55398"/>
    <lineage>
        <taxon>Bacteria</taxon>
        <taxon>Pseudomonadati</taxon>
        <taxon>Pseudomonadota</taxon>
        <taxon>Gammaproteobacteria</taxon>
        <taxon>Pseudomonadales</taxon>
        <taxon>Pseudomonadaceae</taxon>
        <taxon>Pseudomonas</taxon>
    </lineage>
</organism>
<sequence length="267" mass="29739">MSFDGSSDKGSHAMHVRLSDFNTRLQSAATLDQQMDCAWMLASGLGFDSVVYDYSPVPVSHDGALITPSLLTLRNAPEDWHTLWCRKGYYQIDPVQQLAVNSVSPFVWSYQPKAETVLRTVIKDLHTPVVRYLNEFHMTCGVTVPIHMPKGGFATLTGICSDSSDAALEDARQSLAEFGLLAHAFQEVAYPMFDEAMHSCTAIKLTRRERECLRWSAEGLTAREIAQHLNRSVATVTLHLNSAMQKLGAKNRVQAVVRAVHYRLLDS</sequence>
<dbReference type="SUPFAM" id="SSF75516">
    <property type="entry name" value="Pheromone-binding domain of LuxR-like quorum-sensing transcription factors"/>
    <property type="match status" value="1"/>
</dbReference>
<dbReference type="PRINTS" id="PR00038">
    <property type="entry name" value="HTHLUXR"/>
</dbReference>
<dbReference type="GO" id="GO:0006355">
    <property type="term" value="P:regulation of DNA-templated transcription"/>
    <property type="evidence" value="ECO:0007669"/>
    <property type="project" value="InterPro"/>
</dbReference>
<dbReference type="Pfam" id="PF00196">
    <property type="entry name" value="GerE"/>
    <property type="match status" value="1"/>
</dbReference>
<dbReference type="InterPro" id="IPR036693">
    <property type="entry name" value="TF_LuxR_autoind-bd_dom_sf"/>
</dbReference>
<dbReference type="PANTHER" id="PTHR44688">
    <property type="entry name" value="DNA-BINDING TRANSCRIPTIONAL ACTIVATOR DEVR_DOSR"/>
    <property type="match status" value="1"/>
</dbReference>
<dbReference type="CDD" id="cd06170">
    <property type="entry name" value="LuxR_C_like"/>
    <property type="match status" value="1"/>
</dbReference>
<gene>
    <name evidence="5" type="ORF">ALO47_05165</name>
</gene>
<accession>A0A0P9YMZ3</accession>
<dbReference type="PROSITE" id="PS00622">
    <property type="entry name" value="HTH_LUXR_1"/>
    <property type="match status" value="1"/>
</dbReference>
<evidence type="ECO:0000313" key="6">
    <source>
        <dbReference type="Proteomes" id="UP000050554"/>
    </source>
</evidence>
<name>A0A0P9YMZ3_PSESI</name>
<evidence type="ECO:0000259" key="4">
    <source>
        <dbReference type="PROSITE" id="PS50043"/>
    </source>
</evidence>
<dbReference type="InterPro" id="IPR036388">
    <property type="entry name" value="WH-like_DNA-bd_sf"/>
</dbReference>
<reference evidence="5 6" key="1">
    <citation type="submission" date="2015-09" db="EMBL/GenBank/DDBJ databases">
        <title>Genome announcement of multiple Pseudomonas syringae strains.</title>
        <authorList>
            <person name="Thakur S."/>
            <person name="Wang P.W."/>
            <person name="Gong Y."/>
            <person name="Weir B.S."/>
            <person name="Guttman D.S."/>
        </authorList>
    </citation>
    <scope>NUCLEOTIDE SEQUENCE [LARGE SCALE GENOMIC DNA]</scope>
    <source>
        <strain evidence="5 6">ICMP3882</strain>
    </source>
</reference>
<proteinExistence type="predicted"/>
<dbReference type="InterPro" id="IPR005143">
    <property type="entry name" value="TF_LuxR_autoind-bd_dom"/>
</dbReference>
<dbReference type="Gene3D" id="3.30.450.80">
    <property type="entry name" value="Transcription factor LuxR-like, autoinducer-binding domain"/>
    <property type="match status" value="1"/>
</dbReference>
<dbReference type="InterPro" id="IPR016032">
    <property type="entry name" value="Sig_transdc_resp-reg_C-effctor"/>
</dbReference>
<dbReference type="SUPFAM" id="SSF46894">
    <property type="entry name" value="C-terminal effector domain of the bipartite response regulators"/>
    <property type="match status" value="1"/>
</dbReference>
<keyword evidence="1" id="KW-0805">Transcription regulation</keyword>
<comment type="caution">
    <text evidence="5">The sequence shown here is derived from an EMBL/GenBank/DDBJ whole genome shotgun (WGS) entry which is preliminary data.</text>
</comment>